<dbReference type="AlphaFoldDB" id="A0A426XEP4"/>
<feature type="region of interest" description="Disordered" evidence="1">
    <location>
        <begin position="34"/>
        <end position="59"/>
    </location>
</feature>
<protein>
    <submittedName>
        <fullName evidence="2">Uncharacterized protein</fullName>
    </submittedName>
</protein>
<evidence type="ECO:0000313" key="2">
    <source>
        <dbReference type="EMBL" id="RRT37933.1"/>
    </source>
</evidence>
<proteinExistence type="predicted"/>
<reference evidence="2 3" key="1">
    <citation type="journal article" date="2014" name="Agronomy (Basel)">
        <title>A Draft Genome Sequence for Ensete ventricosum, the Drought-Tolerant Tree Against Hunger.</title>
        <authorList>
            <person name="Harrison J."/>
            <person name="Moore K.A."/>
            <person name="Paszkiewicz K."/>
            <person name="Jones T."/>
            <person name="Grant M."/>
            <person name="Ambacheew D."/>
            <person name="Muzemil S."/>
            <person name="Studholme D.J."/>
        </authorList>
    </citation>
    <scope>NUCLEOTIDE SEQUENCE [LARGE SCALE GENOMIC DNA]</scope>
</reference>
<dbReference type="Proteomes" id="UP000287651">
    <property type="component" value="Unassembled WGS sequence"/>
</dbReference>
<evidence type="ECO:0000256" key="1">
    <source>
        <dbReference type="SAM" id="MobiDB-lite"/>
    </source>
</evidence>
<accession>A0A426XEP4</accession>
<evidence type="ECO:0000313" key="3">
    <source>
        <dbReference type="Proteomes" id="UP000287651"/>
    </source>
</evidence>
<organism evidence="2 3">
    <name type="scientific">Ensete ventricosum</name>
    <name type="common">Abyssinian banana</name>
    <name type="synonym">Musa ensete</name>
    <dbReference type="NCBI Taxonomy" id="4639"/>
    <lineage>
        <taxon>Eukaryota</taxon>
        <taxon>Viridiplantae</taxon>
        <taxon>Streptophyta</taxon>
        <taxon>Embryophyta</taxon>
        <taxon>Tracheophyta</taxon>
        <taxon>Spermatophyta</taxon>
        <taxon>Magnoliopsida</taxon>
        <taxon>Liliopsida</taxon>
        <taxon>Zingiberales</taxon>
        <taxon>Musaceae</taxon>
        <taxon>Ensete</taxon>
    </lineage>
</organism>
<gene>
    <name evidence="2" type="ORF">B296_00048346</name>
</gene>
<feature type="region of interest" description="Disordered" evidence="1">
    <location>
        <begin position="71"/>
        <end position="107"/>
    </location>
</feature>
<feature type="compositionally biased region" description="Acidic residues" evidence="1">
    <location>
        <begin position="98"/>
        <end position="107"/>
    </location>
</feature>
<sequence>MRLPPTCVRPSVCLGRRQCRRRCEEELNHHIIGAMDGGAGEDKVGGGGDEDNLGGGRGIIRPLCEETKVGEVEGDRDEEELDNHIIGTVGGGTREYEVGDGGDEDTQEEEERLKYYYMLSVKLINAYPPLK</sequence>
<dbReference type="EMBL" id="AMZH03021720">
    <property type="protein sequence ID" value="RRT37933.1"/>
    <property type="molecule type" value="Genomic_DNA"/>
</dbReference>
<comment type="caution">
    <text evidence="2">The sequence shown here is derived from an EMBL/GenBank/DDBJ whole genome shotgun (WGS) entry which is preliminary data.</text>
</comment>
<name>A0A426XEP4_ENSVE</name>